<proteinExistence type="predicted"/>
<sequence length="119" mass="13420">MMAAVSFRTRPLQLAQFHSETKTPIPIPPKFTKPLRFSGGRPSMISRSATRGSIWELVEIGSKSSWLTLMIMDSHRFRGDLLQWSSVGFWEMGAFFLEQCAYTPRLLCCLVPGDFGFAA</sequence>
<dbReference type="Gramene" id="PRQ49382">
    <property type="protein sequence ID" value="PRQ49382"/>
    <property type="gene ID" value="RchiOBHm_Chr2g0121271"/>
</dbReference>
<keyword evidence="2" id="KW-1185">Reference proteome</keyword>
<evidence type="ECO:0000313" key="2">
    <source>
        <dbReference type="Proteomes" id="UP000238479"/>
    </source>
</evidence>
<gene>
    <name evidence="1" type="ORF">RchiOBHm_Chr2g0121271</name>
</gene>
<dbReference type="AlphaFoldDB" id="A0A2P6RSH9"/>
<comment type="caution">
    <text evidence="1">The sequence shown here is derived from an EMBL/GenBank/DDBJ whole genome shotgun (WGS) entry which is preliminary data.</text>
</comment>
<accession>A0A2P6RSH9</accession>
<dbReference type="EMBL" id="PDCK01000040">
    <property type="protein sequence ID" value="PRQ49382.1"/>
    <property type="molecule type" value="Genomic_DNA"/>
</dbReference>
<reference evidence="1 2" key="1">
    <citation type="journal article" date="2018" name="Nat. Genet.">
        <title>The Rosa genome provides new insights in the design of modern roses.</title>
        <authorList>
            <person name="Bendahmane M."/>
        </authorList>
    </citation>
    <scope>NUCLEOTIDE SEQUENCE [LARGE SCALE GENOMIC DNA]</scope>
    <source>
        <strain evidence="2">cv. Old Blush</strain>
    </source>
</reference>
<dbReference type="Proteomes" id="UP000238479">
    <property type="component" value="Chromosome 2"/>
</dbReference>
<name>A0A2P6RSH9_ROSCH</name>
<protein>
    <submittedName>
        <fullName evidence="1">Uncharacterized protein</fullName>
    </submittedName>
</protein>
<organism evidence="1 2">
    <name type="scientific">Rosa chinensis</name>
    <name type="common">China rose</name>
    <dbReference type="NCBI Taxonomy" id="74649"/>
    <lineage>
        <taxon>Eukaryota</taxon>
        <taxon>Viridiplantae</taxon>
        <taxon>Streptophyta</taxon>
        <taxon>Embryophyta</taxon>
        <taxon>Tracheophyta</taxon>
        <taxon>Spermatophyta</taxon>
        <taxon>Magnoliopsida</taxon>
        <taxon>eudicotyledons</taxon>
        <taxon>Gunneridae</taxon>
        <taxon>Pentapetalae</taxon>
        <taxon>rosids</taxon>
        <taxon>fabids</taxon>
        <taxon>Rosales</taxon>
        <taxon>Rosaceae</taxon>
        <taxon>Rosoideae</taxon>
        <taxon>Rosoideae incertae sedis</taxon>
        <taxon>Rosa</taxon>
    </lineage>
</organism>
<evidence type="ECO:0000313" key="1">
    <source>
        <dbReference type="EMBL" id="PRQ49382.1"/>
    </source>
</evidence>